<evidence type="ECO:0000256" key="3">
    <source>
        <dbReference type="ARBA" id="ARBA00023194"/>
    </source>
</evidence>
<dbReference type="RefSeq" id="WP_109795507.1">
    <property type="nucleotide sequence ID" value="NZ_PHIG01000029.1"/>
</dbReference>
<dbReference type="Pfam" id="PF02668">
    <property type="entry name" value="TauD"/>
    <property type="match status" value="1"/>
</dbReference>
<feature type="domain" description="TauD/TfdA-like" evidence="4">
    <location>
        <begin position="59"/>
        <end position="306"/>
    </location>
</feature>
<dbReference type="Gene3D" id="3.60.130.10">
    <property type="entry name" value="Clavaminate synthase-like"/>
    <property type="match status" value="1"/>
</dbReference>
<name>A0A2M9G3N8_9PROT</name>
<dbReference type="InterPro" id="IPR050411">
    <property type="entry name" value="AlphaKG_dependent_hydroxylases"/>
</dbReference>
<evidence type="ECO:0000259" key="4">
    <source>
        <dbReference type="Pfam" id="PF02668"/>
    </source>
</evidence>
<dbReference type="InterPro" id="IPR003819">
    <property type="entry name" value="TauD/TfdA-like"/>
</dbReference>
<organism evidence="5 6">
    <name type="scientific">Minwuia thermotolerans</name>
    <dbReference type="NCBI Taxonomy" id="2056226"/>
    <lineage>
        <taxon>Bacteria</taxon>
        <taxon>Pseudomonadati</taxon>
        <taxon>Pseudomonadota</taxon>
        <taxon>Alphaproteobacteria</taxon>
        <taxon>Minwuiales</taxon>
        <taxon>Minwuiaceae</taxon>
        <taxon>Minwuia</taxon>
    </lineage>
</organism>
<accession>A0A2M9G3N8</accession>
<evidence type="ECO:0000256" key="1">
    <source>
        <dbReference type="ARBA" id="ARBA00001954"/>
    </source>
</evidence>
<keyword evidence="6" id="KW-1185">Reference proteome</keyword>
<keyword evidence="2" id="KW-0560">Oxidoreductase</keyword>
<evidence type="ECO:0000256" key="2">
    <source>
        <dbReference type="ARBA" id="ARBA00023002"/>
    </source>
</evidence>
<dbReference type="PANTHER" id="PTHR10696">
    <property type="entry name" value="GAMMA-BUTYROBETAINE HYDROXYLASE-RELATED"/>
    <property type="match status" value="1"/>
</dbReference>
<reference evidence="5 6" key="1">
    <citation type="submission" date="2017-11" db="EMBL/GenBank/DDBJ databases">
        <title>Draft genome sequence of Rhizobiales bacterium SY3-13.</title>
        <authorList>
            <person name="Sun C."/>
        </authorList>
    </citation>
    <scope>NUCLEOTIDE SEQUENCE [LARGE SCALE GENOMIC DNA]</scope>
    <source>
        <strain evidence="5 6">SY3-13</strain>
    </source>
</reference>
<proteinExistence type="predicted"/>
<dbReference type="GO" id="GO:0016706">
    <property type="term" value="F:2-oxoglutarate-dependent dioxygenase activity"/>
    <property type="evidence" value="ECO:0007669"/>
    <property type="project" value="UniProtKB-ARBA"/>
</dbReference>
<dbReference type="AlphaFoldDB" id="A0A2M9G3N8"/>
<comment type="cofactor">
    <cofactor evidence="1">
        <name>Fe(2+)</name>
        <dbReference type="ChEBI" id="CHEBI:29033"/>
    </cofactor>
</comment>
<dbReference type="EMBL" id="PHIG01000029">
    <property type="protein sequence ID" value="PJK30310.1"/>
    <property type="molecule type" value="Genomic_DNA"/>
</dbReference>
<dbReference type="Proteomes" id="UP000229498">
    <property type="component" value="Unassembled WGS sequence"/>
</dbReference>
<keyword evidence="3" id="KW-0045">Antibiotic biosynthesis</keyword>
<dbReference type="PANTHER" id="PTHR10696:SF56">
    <property type="entry name" value="TAUD_TFDA-LIKE DOMAIN-CONTAINING PROTEIN"/>
    <property type="match status" value="1"/>
</dbReference>
<protein>
    <recommendedName>
        <fullName evidence="4">TauD/TfdA-like domain-containing protein</fullName>
    </recommendedName>
</protein>
<dbReference type="OrthoDB" id="5491415at2"/>
<sequence length="357" mass="39994">MTNHDLKPVSGRSVWHGRDLEVDRSFEFGLEPADVRELEDALAKAKTEGLAYADLTADNFRLPGLGATMRRIESELRDGRGFALLHGFPVDGHDLADLDMLYFGLCVQLGQPLTQNSDATLIHYVTDGALRPNQGTRGVGLPKESRLHVDLTDVVSLFCVRQAPDSPHSRVGSAGQIYNTLLERGPEALERLMAGFHWSRMGEQLGWEAPYSEYRVPLFSLAAGQLSCRYNRNWIESAATNDESLVTAEEREIFDLIDEIGHEARFEFPFEKGDIQFCNNLTVLHGRAAHAPIEAEAEKRLLLRIWLDLPDFRETVDEAVIRYGIGRHGLIGFTPEEMAAGLHRQPRPRRADGAIRL</sequence>
<dbReference type="GO" id="GO:0017000">
    <property type="term" value="P:antibiotic biosynthetic process"/>
    <property type="evidence" value="ECO:0007669"/>
    <property type="project" value="UniProtKB-KW"/>
</dbReference>
<gene>
    <name evidence="5" type="ORF">CVT23_07980</name>
</gene>
<evidence type="ECO:0000313" key="6">
    <source>
        <dbReference type="Proteomes" id="UP000229498"/>
    </source>
</evidence>
<dbReference type="InterPro" id="IPR042098">
    <property type="entry name" value="TauD-like_sf"/>
</dbReference>
<dbReference type="SUPFAM" id="SSF51197">
    <property type="entry name" value="Clavaminate synthase-like"/>
    <property type="match status" value="1"/>
</dbReference>
<comment type="caution">
    <text evidence="5">The sequence shown here is derived from an EMBL/GenBank/DDBJ whole genome shotgun (WGS) entry which is preliminary data.</text>
</comment>
<evidence type="ECO:0000313" key="5">
    <source>
        <dbReference type="EMBL" id="PJK30310.1"/>
    </source>
</evidence>